<proteinExistence type="predicted"/>
<dbReference type="PROSITE" id="PS51201">
    <property type="entry name" value="RCK_N"/>
    <property type="match status" value="1"/>
</dbReference>
<evidence type="ECO:0000313" key="3">
    <source>
        <dbReference type="EMBL" id="KXI14869.1"/>
    </source>
</evidence>
<feature type="domain" description="RCK C-terminal" evidence="2">
    <location>
        <begin position="134"/>
        <end position="217"/>
    </location>
</feature>
<name>A0A135YZR3_9FIRM</name>
<dbReference type="Gene3D" id="3.30.70.1450">
    <property type="entry name" value="Regulator of K+ conductance, C-terminal domain"/>
    <property type="match status" value="1"/>
</dbReference>
<dbReference type="GeneID" id="79841998"/>
<dbReference type="SUPFAM" id="SSF116726">
    <property type="entry name" value="TrkA C-terminal domain-like"/>
    <property type="match status" value="1"/>
</dbReference>
<evidence type="ECO:0000313" key="4">
    <source>
        <dbReference type="EMBL" id="SUB60758.1"/>
    </source>
</evidence>
<evidence type="ECO:0000259" key="2">
    <source>
        <dbReference type="PROSITE" id="PS51202"/>
    </source>
</evidence>
<dbReference type="AlphaFoldDB" id="A0A135YZR3"/>
<dbReference type="PROSITE" id="PS51202">
    <property type="entry name" value="RCK_C"/>
    <property type="match status" value="1"/>
</dbReference>
<dbReference type="InterPro" id="IPR003148">
    <property type="entry name" value="RCK_N"/>
</dbReference>
<gene>
    <name evidence="4" type="primary">ktrA</name>
    <name evidence="3" type="ORF">HMPREF3195_00058</name>
    <name evidence="4" type="ORF">NCTC11460_00671</name>
</gene>
<protein>
    <submittedName>
        <fullName evidence="3 4">Ktr system potassium uptake protein A</fullName>
    </submittedName>
</protein>
<dbReference type="SUPFAM" id="SSF51735">
    <property type="entry name" value="NAD(P)-binding Rossmann-fold domains"/>
    <property type="match status" value="1"/>
</dbReference>
<dbReference type="PANTHER" id="PTHR43833">
    <property type="entry name" value="POTASSIUM CHANNEL PROTEIN 2-RELATED-RELATED"/>
    <property type="match status" value="1"/>
</dbReference>
<dbReference type="Pfam" id="PF02254">
    <property type="entry name" value="TrkA_N"/>
    <property type="match status" value="1"/>
</dbReference>
<feature type="domain" description="RCK N-terminal" evidence="1">
    <location>
        <begin position="1"/>
        <end position="117"/>
    </location>
</feature>
<dbReference type="EMBL" id="UGTB01000004">
    <property type="protein sequence ID" value="SUB60758.1"/>
    <property type="molecule type" value="Genomic_DNA"/>
</dbReference>
<reference evidence="3 5" key="1">
    <citation type="submission" date="2016-02" db="EMBL/GenBank/DDBJ databases">
        <authorList>
            <person name="Wen L."/>
            <person name="He K."/>
            <person name="Yang H."/>
        </authorList>
    </citation>
    <scope>NUCLEOTIDE SEQUENCE [LARGE SCALE GENOMIC DNA]</scope>
    <source>
        <strain evidence="3 5">MJR8628A</strain>
    </source>
</reference>
<dbReference type="Gene3D" id="3.40.50.720">
    <property type="entry name" value="NAD(P)-binding Rossmann-like Domain"/>
    <property type="match status" value="1"/>
</dbReference>
<dbReference type="STRING" id="1261.HMPREF3195_00058"/>
<dbReference type="InterPro" id="IPR036721">
    <property type="entry name" value="RCK_C_sf"/>
</dbReference>
<dbReference type="InterPro" id="IPR036291">
    <property type="entry name" value="NAD(P)-bd_dom_sf"/>
</dbReference>
<dbReference type="PANTHER" id="PTHR43833:SF7">
    <property type="entry name" value="KTR SYSTEM POTASSIUM UPTAKE PROTEIN C"/>
    <property type="match status" value="1"/>
</dbReference>
<dbReference type="Pfam" id="PF02080">
    <property type="entry name" value="TrkA_C"/>
    <property type="match status" value="1"/>
</dbReference>
<organism evidence="3 5">
    <name type="scientific">Peptostreptococcus anaerobius</name>
    <dbReference type="NCBI Taxonomy" id="1261"/>
    <lineage>
        <taxon>Bacteria</taxon>
        <taxon>Bacillati</taxon>
        <taxon>Bacillota</taxon>
        <taxon>Clostridia</taxon>
        <taxon>Peptostreptococcales</taxon>
        <taxon>Peptostreptococcaceae</taxon>
        <taxon>Peptostreptococcus</taxon>
    </lineage>
</organism>
<evidence type="ECO:0000259" key="1">
    <source>
        <dbReference type="PROSITE" id="PS51201"/>
    </source>
</evidence>
<dbReference type="GO" id="GO:0008324">
    <property type="term" value="F:monoatomic cation transmembrane transporter activity"/>
    <property type="evidence" value="ECO:0007669"/>
    <property type="project" value="InterPro"/>
</dbReference>
<dbReference type="InterPro" id="IPR050721">
    <property type="entry name" value="Trk_Ktr_HKT_K-transport"/>
</dbReference>
<dbReference type="GO" id="GO:0006813">
    <property type="term" value="P:potassium ion transport"/>
    <property type="evidence" value="ECO:0007669"/>
    <property type="project" value="InterPro"/>
</dbReference>
<reference evidence="4 6" key="2">
    <citation type="submission" date="2018-06" db="EMBL/GenBank/DDBJ databases">
        <authorList>
            <consortium name="Pathogen Informatics"/>
            <person name="Doyle S."/>
        </authorList>
    </citation>
    <scope>NUCLEOTIDE SEQUENCE [LARGE SCALE GENOMIC DNA]</scope>
    <source>
        <strain evidence="4 6">NCTC11460</strain>
    </source>
</reference>
<evidence type="ECO:0000313" key="6">
    <source>
        <dbReference type="Proteomes" id="UP000255101"/>
    </source>
</evidence>
<dbReference type="RefSeq" id="WP_002842830.1">
    <property type="nucleotide sequence ID" value="NZ_CAMPYD010000011.1"/>
</dbReference>
<dbReference type="Proteomes" id="UP000070326">
    <property type="component" value="Unassembled WGS sequence"/>
</dbReference>
<accession>A0A135YZR3</accession>
<dbReference type="eggNOG" id="COG0569">
    <property type="taxonomic scope" value="Bacteria"/>
</dbReference>
<evidence type="ECO:0000313" key="5">
    <source>
        <dbReference type="Proteomes" id="UP000070326"/>
    </source>
</evidence>
<dbReference type="EMBL" id="LSQZ01000001">
    <property type="protein sequence ID" value="KXI14869.1"/>
    <property type="molecule type" value="Genomic_DNA"/>
</dbReference>
<dbReference type="Proteomes" id="UP000255101">
    <property type="component" value="Unassembled WGS sequence"/>
</dbReference>
<dbReference type="InterPro" id="IPR006037">
    <property type="entry name" value="RCK_C"/>
</dbReference>
<sequence>MKQYMVIGAGRFGVSVAKTLIREGQEVMLVDGSEEVVQQLSEDIENIAIVDVADEMALKNAGLNNFDVAIVAIGTDLRASIMATLIAKESGVPYVISKAKDKLQAQVLHKIGADKVIFPEVDMGEKLAKSLVFENVLDYMDIDENHTIFEMRVPSSWVGKNMIDLQIRNKFSMNVVAVKKDKHFEVPADPNKEFSPEDIIVVAGKIKDIQKVAKGML</sequence>
<dbReference type="PATRIC" id="fig|1261.3.peg.438"/>